<keyword evidence="1" id="KW-0328">Glycosyltransferase</keyword>
<comment type="caution">
    <text evidence="3">The sequence shown here is derived from an EMBL/GenBank/DDBJ whole genome shotgun (WGS) entry which is preliminary data.</text>
</comment>
<dbReference type="Pfam" id="PF03808">
    <property type="entry name" value="Glyco_tran_WecG"/>
    <property type="match status" value="1"/>
</dbReference>
<dbReference type="InterPro" id="IPR004629">
    <property type="entry name" value="WecG_TagA_CpsF"/>
</dbReference>
<evidence type="ECO:0000313" key="4">
    <source>
        <dbReference type="Proteomes" id="UP000517712"/>
    </source>
</evidence>
<sequence>MTLIDRASGFLPGSLVSGIPTIDIDGTPVHVIDDEDARGIIADAAEHVSTKPLAVVSVNLDHVHHFGRSQLAARHIDPDPVGEELEWLNLVDGAPIAKQVRRVSGVPCPKLSGSDLIVPVLGDADQHRLSVAVIGGMPEVTATLAGRFESDWPHLRFAGHWTPGRDELASPAASARIAAEMREAGVDIVLVCLGKPRQEKWIAEYGAATGAGVLLAFGAVVDFLAGRVSRAPSWVSDAGMEWAWRLMLEPKRLARRYLIEGPPAYLAVRRSAA</sequence>
<proteinExistence type="predicted"/>
<protein>
    <submittedName>
        <fullName evidence="3">Exopolysaccharide biosynthesis WecB/TagA/CpsF family protein</fullName>
    </submittedName>
</protein>
<name>A0A7W9FBP2_9MICO</name>
<reference evidence="3 4" key="1">
    <citation type="submission" date="2020-08" db="EMBL/GenBank/DDBJ databases">
        <title>Sequencing the genomes of 1000 actinobacteria strains.</title>
        <authorList>
            <person name="Klenk H.-P."/>
        </authorList>
    </citation>
    <scope>NUCLEOTIDE SEQUENCE [LARGE SCALE GENOMIC DNA]</scope>
    <source>
        <strain evidence="3 4">DSM 24823</strain>
    </source>
</reference>
<keyword evidence="4" id="KW-1185">Reference proteome</keyword>
<dbReference type="NCBIfam" id="TIGR00696">
    <property type="entry name" value="wecG_tagA_cpsF"/>
    <property type="match status" value="1"/>
</dbReference>
<evidence type="ECO:0000313" key="3">
    <source>
        <dbReference type="EMBL" id="MBB5743382.1"/>
    </source>
</evidence>
<dbReference type="AlphaFoldDB" id="A0A7W9FBP2"/>
<dbReference type="Proteomes" id="UP000517712">
    <property type="component" value="Unassembled WGS sequence"/>
</dbReference>
<dbReference type="GO" id="GO:0016758">
    <property type="term" value="F:hexosyltransferase activity"/>
    <property type="evidence" value="ECO:0007669"/>
    <property type="project" value="TreeGrafter"/>
</dbReference>
<evidence type="ECO:0000256" key="1">
    <source>
        <dbReference type="ARBA" id="ARBA00022676"/>
    </source>
</evidence>
<gene>
    <name evidence="3" type="ORF">HD600_001879</name>
</gene>
<dbReference type="CDD" id="cd06533">
    <property type="entry name" value="Glyco_transf_WecG_TagA"/>
    <property type="match status" value="1"/>
</dbReference>
<evidence type="ECO:0000256" key="2">
    <source>
        <dbReference type="ARBA" id="ARBA00022679"/>
    </source>
</evidence>
<dbReference type="EMBL" id="JACHMU010000001">
    <property type="protein sequence ID" value="MBB5743382.1"/>
    <property type="molecule type" value="Genomic_DNA"/>
</dbReference>
<dbReference type="PANTHER" id="PTHR34136">
    <property type="match status" value="1"/>
</dbReference>
<dbReference type="PANTHER" id="PTHR34136:SF1">
    <property type="entry name" value="UDP-N-ACETYL-D-MANNOSAMINURONIC ACID TRANSFERASE"/>
    <property type="match status" value="1"/>
</dbReference>
<accession>A0A7W9FBP2</accession>
<keyword evidence="2" id="KW-0808">Transferase</keyword>
<dbReference type="RefSeq" id="WP_184283232.1">
    <property type="nucleotide sequence ID" value="NZ_BAAAPG010000001.1"/>
</dbReference>
<organism evidence="3 4">
    <name type="scientific">Microbacterium ginsengiterrae</name>
    <dbReference type="NCBI Taxonomy" id="546115"/>
    <lineage>
        <taxon>Bacteria</taxon>
        <taxon>Bacillati</taxon>
        <taxon>Actinomycetota</taxon>
        <taxon>Actinomycetes</taxon>
        <taxon>Micrococcales</taxon>
        <taxon>Microbacteriaceae</taxon>
        <taxon>Microbacterium</taxon>
    </lineage>
</organism>